<feature type="compositionally biased region" description="Polar residues" evidence="1">
    <location>
        <begin position="842"/>
        <end position="864"/>
    </location>
</feature>
<feature type="compositionally biased region" description="Low complexity" evidence="1">
    <location>
        <begin position="762"/>
        <end position="780"/>
    </location>
</feature>
<keyword evidence="3" id="KW-1185">Reference proteome</keyword>
<comment type="caution">
    <text evidence="2">The sequence shown here is derived from an EMBL/GenBank/DDBJ whole genome shotgun (WGS) entry which is preliminary data.</text>
</comment>
<feature type="region of interest" description="Disordered" evidence="1">
    <location>
        <begin position="1070"/>
        <end position="1179"/>
    </location>
</feature>
<dbReference type="InterPro" id="IPR008626">
    <property type="entry name" value="Mediator_Med15_fun"/>
</dbReference>
<evidence type="ECO:0000256" key="1">
    <source>
        <dbReference type="SAM" id="MobiDB-lite"/>
    </source>
</evidence>
<feature type="region of interest" description="Disordered" evidence="1">
    <location>
        <begin position="882"/>
        <end position="902"/>
    </location>
</feature>
<evidence type="ECO:0000313" key="3">
    <source>
        <dbReference type="Proteomes" id="UP000193689"/>
    </source>
</evidence>
<protein>
    <recommendedName>
        <fullName evidence="4">Mediator complex subunit 15 KIX domain-containing protein</fullName>
    </recommendedName>
</protein>
<feature type="region of interest" description="Disordered" evidence="1">
    <location>
        <begin position="335"/>
        <end position="430"/>
    </location>
</feature>
<dbReference type="GO" id="GO:0016592">
    <property type="term" value="C:mediator complex"/>
    <property type="evidence" value="ECO:0007669"/>
    <property type="project" value="InterPro"/>
</dbReference>
<feature type="compositionally biased region" description="Low complexity" evidence="1">
    <location>
        <begin position="882"/>
        <end position="899"/>
    </location>
</feature>
<feature type="region of interest" description="Disordered" evidence="1">
    <location>
        <begin position="1237"/>
        <end position="1279"/>
    </location>
</feature>
<dbReference type="Proteomes" id="UP000193689">
    <property type="component" value="Unassembled WGS sequence"/>
</dbReference>
<feature type="region of interest" description="Disordered" evidence="1">
    <location>
        <begin position="283"/>
        <end position="311"/>
    </location>
</feature>
<feature type="compositionally biased region" description="Polar residues" evidence="1">
    <location>
        <begin position="397"/>
        <end position="411"/>
    </location>
</feature>
<organism evidence="2 3">
    <name type="scientific">Pseudomassariella vexata</name>
    <dbReference type="NCBI Taxonomy" id="1141098"/>
    <lineage>
        <taxon>Eukaryota</taxon>
        <taxon>Fungi</taxon>
        <taxon>Dikarya</taxon>
        <taxon>Ascomycota</taxon>
        <taxon>Pezizomycotina</taxon>
        <taxon>Sordariomycetes</taxon>
        <taxon>Xylariomycetidae</taxon>
        <taxon>Amphisphaeriales</taxon>
        <taxon>Pseudomassariaceae</taxon>
        <taxon>Pseudomassariella</taxon>
    </lineage>
</organism>
<sequence length="1426" mass="155218">MAASMAQMGGGAQMRPRPPQQQLSQVIFNTMVSNPMQFNGGWQSQVNPQTRLGNAMNLITNSFLAMPQLESQQLISHGISFEREAYANCPDKPSYDQKIGARIQELFRKRQANEQNIQNTLNAQHQVAQAQAQAQHQMMMSQNALQAQMSRGMGQAPPQGFHQLQQQMQATPLPQQPQQSGMGMPNASAHAMHPNQQAMQMRPQGPQINNLSPQDRAKIQQIAMARLTQSTEAQKNQMRIAMQAQIPPQHIQQLQNNNQDPLLFWISQQLLRNHVKSMNAAGNQGAMQMQPQQRPMNPSGQQPVPPGTDLAGFSNVDIMNQQKAGLMAQEAGQMVVPASGGPGRNATPQPVGSVHGANAGNNQPGPNQVGRPPHIQQQQQQQLHMMQQQAMDQAAQKSQVQIRAQAQQKMQGQPGGLSGPGAVSQSPAMNTLNAPVPRPPVAMNQVERQGQMTQGNAPFGQNMNPQFNQNQRLQMGGGNINPNQQVIQNMLGQMPPQVRQNLQNMPPQFLQGLQNVPPHVLAKFQNNPEELHKFIMQRAQMAGRPQPQPGQFTPPNPMSQFPPGNNAGQQQQGNMNMNPQNPLIVQQHLARIRGNQGRPPMPGDSATTAAMADSMEVPPSVLQKLQGSVPPEVKKWSQLKQWMAQNSYSQQLQHQLSQIQTAQFTSVIRAKAQAGQNQMAQQTGVQPQVPPGPGTQLQQQSANVAAFNNALQNVNVSAQEIQSARTRHEKMRNMPDDQIRNYIVQMKQQQIQKKWSAQMAGHPSQSSQPPQPTSTPIHQPAAGPGSAQRPPNAGADQPGSVAPARNNKPQPPNRPTQGASPAMGPKGGIKRPSSDDVVEVPNPSSTPVQRPASRQSQLTPTQIQNLSADQRAKYEQFLKNRQMIQTQQQQQQQQQPQQQNSEDINRLRAIGQEEQRSSLAEVLQDIPMSAADYADMAQKIKNSSAEMSKIAKGLGRWYTMTHDDARARMFFKLRFRLMKQFKDGDKATLPKETLSIGPADLDQIKAMTDSIVKDVAVAMKMKQNQQSGPDAGVQQGPSAQAGTPASQPAPLSAANLEKNTAVLNKMHRTMSNKSGHGQPPAAPTTSAPPFQFGASSPHGQPAYIGKPTVTQDNLQLPVHARKKARTGPQGGQTPSMQGSSASPQVSKQPSPEMQKRPGTAEPKTPSKPRLQCPEPDCQANNWGFATEEARRTHYEEEHVEPYKDPYKYVMESLELALGGVDGKSSAAPAMVGSLSRQGQVPAAATPMSRDDSVNKYGNTLSSKPRASKPAGSSSGLNAATPVTVKAESANLEKETIDPQDLFQNLGAMETGGGGAISDMNVYRSITPNDTPESSKDGASSEPNSDVSEGVALNVSLDMGFDTWRPFEGDRYINFGANDVDMDMLETGGLTNMGDSVLTDFTSWDDVNIDFNKPFTLDTSLYSLDTA</sequence>
<dbReference type="GeneID" id="63782048"/>
<dbReference type="InParanoid" id="A0A1Y2EF89"/>
<feature type="region of interest" description="Disordered" evidence="1">
    <location>
        <begin position="1"/>
        <end position="20"/>
    </location>
</feature>
<evidence type="ECO:0000313" key="2">
    <source>
        <dbReference type="EMBL" id="ORY70067.1"/>
    </source>
</evidence>
<feature type="compositionally biased region" description="Polar residues" evidence="1">
    <location>
        <begin position="1255"/>
        <end position="1277"/>
    </location>
</feature>
<accession>A0A1Y2EF89</accession>
<feature type="compositionally biased region" description="Low complexity" evidence="1">
    <location>
        <begin position="283"/>
        <end position="298"/>
    </location>
</feature>
<feature type="compositionally biased region" description="Polar residues" evidence="1">
    <location>
        <begin position="1323"/>
        <end position="1346"/>
    </location>
</feature>
<feature type="compositionally biased region" description="Polar residues" evidence="1">
    <location>
        <begin position="1035"/>
        <end position="1046"/>
    </location>
</feature>
<name>A0A1Y2EF89_9PEZI</name>
<feature type="compositionally biased region" description="Polar residues" evidence="1">
    <location>
        <begin position="1131"/>
        <end position="1151"/>
    </location>
</feature>
<dbReference type="OrthoDB" id="3918840at2759"/>
<dbReference type="GO" id="GO:0006357">
    <property type="term" value="P:regulation of transcription by RNA polymerase II"/>
    <property type="evidence" value="ECO:0007669"/>
    <property type="project" value="InterPro"/>
</dbReference>
<feature type="compositionally biased region" description="Low complexity" evidence="1">
    <location>
        <begin position="356"/>
        <end position="396"/>
    </location>
</feature>
<gene>
    <name evidence="2" type="ORF">BCR38DRAFT_98988</name>
</gene>
<reference evidence="2 3" key="1">
    <citation type="submission" date="2016-07" db="EMBL/GenBank/DDBJ databases">
        <title>Pervasive Adenine N6-methylation of Active Genes in Fungi.</title>
        <authorList>
            <consortium name="DOE Joint Genome Institute"/>
            <person name="Mondo S.J."/>
            <person name="Dannebaum R.O."/>
            <person name="Kuo R.C."/>
            <person name="Labutti K."/>
            <person name="Haridas S."/>
            <person name="Kuo A."/>
            <person name="Salamov A."/>
            <person name="Ahrendt S.R."/>
            <person name="Lipzen A."/>
            <person name="Sullivan W."/>
            <person name="Andreopoulos W.B."/>
            <person name="Clum A."/>
            <person name="Lindquist E."/>
            <person name="Daum C."/>
            <person name="Ramamoorthy G.K."/>
            <person name="Gryganskyi A."/>
            <person name="Culley D."/>
            <person name="Magnuson J.K."/>
            <person name="James T.Y."/>
            <person name="O'Malley M.A."/>
            <person name="Stajich J.E."/>
            <person name="Spatafora J.W."/>
            <person name="Visel A."/>
            <person name="Grigoriev I.V."/>
        </authorList>
    </citation>
    <scope>NUCLEOTIDE SEQUENCE [LARGE SCALE GENOMIC DNA]</scope>
    <source>
        <strain evidence="2 3">CBS 129021</strain>
    </source>
</reference>
<evidence type="ECO:0008006" key="4">
    <source>
        <dbReference type="Google" id="ProtNLM"/>
    </source>
</evidence>
<proteinExistence type="predicted"/>
<dbReference type="Pfam" id="PF05397">
    <property type="entry name" value="Med15_fungi"/>
    <property type="match status" value="1"/>
</dbReference>
<feature type="region of interest" description="Disordered" evidence="1">
    <location>
        <begin position="1321"/>
        <end position="1347"/>
    </location>
</feature>
<feature type="region of interest" description="Disordered" evidence="1">
    <location>
        <begin position="1022"/>
        <end position="1051"/>
    </location>
</feature>
<dbReference type="STRING" id="1141098.A0A1Y2EF89"/>
<dbReference type="RefSeq" id="XP_040720017.1">
    <property type="nucleotide sequence ID" value="XM_040865836.1"/>
</dbReference>
<feature type="region of interest" description="Disordered" evidence="1">
    <location>
        <begin position="747"/>
        <end position="864"/>
    </location>
</feature>
<feature type="region of interest" description="Disordered" evidence="1">
    <location>
        <begin position="678"/>
        <end position="697"/>
    </location>
</feature>
<dbReference type="GO" id="GO:0003712">
    <property type="term" value="F:transcription coregulator activity"/>
    <property type="evidence" value="ECO:0007669"/>
    <property type="project" value="InterPro"/>
</dbReference>
<dbReference type="EMBL" id="MCFJ01000002">
    <property type="protein sequence ID" value="ORY70067.1"/>
    <property type="molecule type" value="Genomic_DNA"/>
</dbReference>